<proteinExistence type="predicted"/>
<name>A0A3M6V9J4_POCDA</name>
<organism evidence="1 2">
    <name type="scientific">Pocillopora damicornis</name>
    <name type="common">Cauliflower coral</name>
    <name type="synonym">Millepora damicornis</name>
    <dbReference type="NCBI Taxonomy" id="46731"/>
    <lineage>
        <taxon>Eukaryota</taxon>
        <taxon>Metazoa</taxon>
        <taxon>Cnidaria</taxon>
        <taxon>Anthozoa</taxon>
        <taxon>Hexacorallia</taxon>
        <taxon>Scleractinia</taxon>
        <taxon>Astrocoeniina</taxon>
        <taxon>Pocilloporidae</taxon>
        <taxon>Pocillopora</taxon>
    </lineage>
</organism>
<keyword evidence="2" id="KW-1185">Reference proteome</keyword>
<sequence>MLSSTSFERAMMLAVFSLFVLCVTFVIRKELHEEGSFEYQDTARAKKEIDQSYELLIASSEQDDTRLAKFAKLKTHKIINKARDPFPEEGNLKGASMTAKAKSSEMFKINLFRSESGLELRQP</sequence>
<comment type="caution">
    <text evidence="1">The sequence shown here is derived from an EMBL/GenBank/DDBJ whole genome shotgun (WGS) entry which is preliminary data.</text>
</comment>
<gene>
    <name evidence="1" type="ORF">pdam_00021295</name>
</gene>
<accession>A0A3M6V9J4</accession>
<protein>
    <submittedName>
        <fullName evidence="1">Uncharacterized protein</fullName>
    </submittedName>
</protein>
<dbReference type="EMBL" id="RCHS01000012">
    <property type="protein sequence ID" value="RMX61438.1"/>
    <property type="molecule type" value="Genomic_DNA"/>
</dbReference>
<evidence type="ECO:0000313" key="1">
    <source>
        <dbReference type="EMBL" id="RMX61438.1"/>
    </source>
</evidence>
<dbReference type="Proteomes" id="UP000275408">
    <property type="component" value="Unassembled WGS sequence"/>
</dbReference>
<evidence type="ECO:0000313" key="2">
    <source>
        <dbReference type="Proteomes" id="UP000275408"/>
    </source>
</evidence>
<reference evidence="1 2" key="1">
    <citation type="journal article" date="2018" name="Sci. Rep.">
        <title>Comparative analysis of the Pocillopora damicornis genome highlights role of immune system in coral evolution.</title>
        <authorList>
            <person name="Cunning R."/>
            <person name="Bay R.A."/>
            <person name="Gillette P."/>
            <person name="Baker A.C."/>
            <person name="Traylor-Knowles N."/>
        </authorList>
    </citation>
    <scope>NUCLEOTIDE SEQUENCE [LARGE SCALE GENOMIC DNA]</scope>
    <source>
        <strain evidence="1">RSMAS</strain>
        <tissue evidence="1">Whole animal</tissue>
    </source>
</reference>
<dbReference type="AlphaFoldDB" id="A0A3M6V9J4"/>